<keyword evidence="1" id="KW-0808">Transferase</keyword>
<keyword evidence="1" id="KW-0489">Methyltransferase</keyword>
<dbReference type="InterPro" id="IPR029063">
    <property type="entry name" value="SAM-dependent_MTases_sf"/>
</dbReference>
<dbReference type="GO" id="GO:0008168">
    <property type="term" value="F:methyltransferase activity"/>
    <property type="evidence" value="ECO:0007669"/>
    <property type="project" value="UniProtKB-KW"/>
</dbReference>
<name>A0A4R2SEB2_9BACL</name>
<dbReference type="SUPFAM" id="SSF53335">
    <property type="entry name" value="S-adenosyl-L-methionine-dependent methyltransferases"/>
    <property type="match status" value="1"/>
</dbReference>
<dbReference type="EMBL" id="SLXV01000008">
    <property type="protein sequence ID" value="TCP69443.1"/>
    <property type="molecule type" value="Genomic_DNA"/>
</dbReference>
<dbReference type="Gene3D" id="3.40.50.150">
    <property type="entry name" value="Vaccinia Virus protein VP39"/>
    <property type="match status" value="1"/>
</dbReference>
<dbReference type="Proteomes" id="UP000294746">
    <property type="component" value="Unassembled WGS sequence"/>
</dbReference>
<evidence type="ECO:0000313" key="2">
    <source>
        <dbReference type="Proteomes" id="UP000294746"/>
    </source>
</evidence>
<sequence length="196" mass="22158">MITIDHISENIKVVIGAEGINNNPGWIHTDQHELSLLNRNDWIKRFSPNSIHTILAEHVWEHLTYEEGIQAAIICHEFLQPGGFIRCAVPDGHFPDPAYQQIVQVGGPGPPDHPAASHQIVYTHTTITAMFEAAGFDVTLLEYFDKNGQFQYHDWNEQDGFIYRSKRFDHRNQDGNMGFTSLIVDAGKPKTPTSKP</sequence>
<reference evidence="1 2" key="1">
    <citation type="submission" date="2019-03" db="EMBL/GenBank/DDBJ databases">
        <title>Genomic Encyclopedia of Type Strains, Phase IV (KMG-IV): sequencing the most valuable type-strain genomes for metagenomic binning, comparative biology and taxonomic classification.</title>
        <authorList>
            <person name="Goeker M."/>
        </authorList>
    </citation>
    <scope>NUCLEOTIDE SEQUENCE [LARGE SCALE GENOMIC DNA]</scope>
    <source>
        <strain evidence="1 2">DSM 46831</strain>
    </source>
</reference>
<proteinExistence type="predicted"/>
<dbReference type="AlphaFoldDB" id="A0A4R2SEB2"/>
<evidence type="ECO:0000313" key="1">
    <source>
        <dbReference type="EMBL" id="TCP69443.1"/>
    </source>
</evidence>
<comment type="caution">
    <text evidence="1">The sequence shown here is derived from an EMBL/GenBank/DDBJ whole genome shotgun (WGS) entry which is preliminary data.</text>
</comment>
<organism evidence="1 2">
    <name type="scientific">Baia soyae</name>
    <dbReference type="NCBI Taxonomy" id="1544746"/>
    <lineage>
        <taxon>Bacteria</taxon>
        <taxon>Bacillati</taxon>
        <taxon>Bacillota</taxon>
        <taxon>Bacilli</taxon>
        <taxon>Bacillales</taxon>
        <taxon>Thermoactinomycetaceae</taxon>
        <taxon>Baia</taxon>
    </lineage>
</organism>
<accession>A0A4R2SEB2</accession>
<gene>
    <name evidence="1" type="ORF">EDD57_10811</name>
</gene>
<protein>
    <submittedName>
        <fullName evidence="1">Putative SAM-dependent methyltransferase</fullName>
    </submittedName>
</protein>
<dbReference type="GO" id="GO:0032259">
    <property type="term" value="P:methylation"/>
    <property type="evidence" value="ECO:0007669"/>
    <property type="project" value="UniProtKB-KW"/>
</dbReference>
<keyword evidence="2" id="KW-1185">Reference proteome</keyword>
<dbReference type="RefSeq" id="WP_424205336.1">
    <property type="nucleotide sequence ID" value="NZ_SLXV01000008.1"/>
</dbReference>